<proteinExistence type="predicted"/>
<evidence type="ECO:0000313" key="3">
    <source>
        <dbReference type="Proteomes" id="UP000220527"/>
    </source>
</evidence>
<dbReference type="Proteomes" id="UP000220527">
    <property type="component" value="Unassembled WGS sequence"/>
</dbReference>
<accession>A0A2A6RKL8</accession>
<name>A0A2A6RKL8_9CHLR</name>
<sequence>MGVATVQPTKRNAERQIVTYWIISTIIGVPILYDWLLSWNVPATLSQPWLVFYLIVSLALGQTLYILVARHGGRPIHWGALSIFAIGNGIAETFAFAAVYRVGAIIGAAVVGSFAPGAASFAGFVLGLIFFMIYGGLIHALFWMHVLPPHLDDNPRSQRIRKYRPLAEVALVLGWGLCFWLFEDIWTVIVLHTIVDIGLMLLVRPAIFGAKEAPTGDRH</sequence>
<gene>
    <name evidence="2" type="ORF">CJ255_08570</name>
</gene>
<evidence type="ECO:0000313" key="2">
    <source>
        <dbReference type="EMBL" id="PDW03483.1"/>
    </source>
</evidence>
<feature type="transmembrane region" description="Helical" evidence="1">
    <location>
        <begin position="17"/>
        <end position="37"/>
    </location>
</feature>
<dbReference type="AlphaFoldDB" id="A0A2A6RKL8"/>
<feature type="transmembrane region" description="Helical" evidence="1">
    <location>
        <begin position="188"/>
        <end position="210"/>
    </location>
</feature>
<dbReference type="EMBL" id="NQWI01000029">
    <property type="protein sequence ID" value="PDW03483.1"/>
    <property type="molecule type" value="Genomic_DNA"/>
</dbReference>
<keyword evidence="3" id="KW-1185">Reference proteome</keyword>
<feature type="transmembrane region" description="Helical" evidence="1">
    <location>
        <begin position="165"/>
        <end position="182"/>
    </location>
</feature>
<keyword evidence="1" id="KW-1133">Transmembrane helix</keyword>
<keyword evidence="1" id="KW-0812">Transmembrane</keyword>
<organism evidence="2 3">
    <name type="scientific">Candidatus Viridilinea mediisalina</name>
    <dbReference type="NCBI Taxonomy" id="2024553"/>
    <lineage>
        <taxon>Bacteria</taxon>
        <taxon>Bacillati</taxon>
        <taxon>Chloroflexota</taxon>
        <taxon>Chloroflexia</taxon>
        <taxon>Chloroflexales</taxon>
        <taxon>Chloroflexineae</taxon>
        <taxon>Oscillochloridaceae</taxon>
        <taxon>Candidatus Viridilinea</taxon>
    </lineage>
</organism>
<evidence type="ECO:0008006" key="4">
    <source>
        <dbReference type="Google" id="ProtNLM"/>
    </source>
</evidence>
<comment type="caution">
    <text evidence="2">The sequence shown here is derived from an EMBL/GenBank/DDBJ whole genome shotgun (WGS) entry which is preliminary data.</text>
</comment>
<reference evidence="3" key="1">
    <citation type="submission" date="2017-08" db="EMBL/GenBank/DDBJ databases">
        <authorList>
            <person name="Grouzdev D.S."/>
            <person name="Gaisin V.A."/>
            <person name="Rysina M.S."/>
            <person name="Gorlenko V.M."/>
        </authorList>
    </citation>
    <scope>NUCLEOTIDE SEQUENCE [LARGE SCALE GENOMIC DNA]</scope>
    <source>
        <strain evidence="3">Kir15-3F</strain>
    </source>
</reference>
<protein>
    <recommendedName>
        <fullName evidence="4">CPBP family intramembrane metalloprotease</fullName>
    </recommendedName>
</protein>
<dbReference type="OrthoDB" id="151095at2"/>
<keyword evidence="1" id="KW-0472">Membrane</keyword>
<evidence type="ECO:0000256" key="1">
    <source>
        <dbReference type="SAM" id="Phobius"/>
    </source>
</evidence>
<feature type="transmembrane region" description="Helical" evidence="1">
    <location>
        <begin position="121"/>
        <end position="144"/>
    </location>
</feature>
<feature type="transmembrane region" description="Helical" evidence="1">
    <location>
        <begin position="89"/>
        <end position="115"/>
    </location>
</feature>
<feature type="transmembrane region" description="Helical" evidence="1">
    <location>
        <begin position="49"/>
        <end position="68"/>
    </location>
</feature>